<feature type="domain" description="Ig-like" evidence="1">
    <location>
        <begin position="1"/>
        <end position="70"/>
    </location>
</feature>
<reference evidence="3 4" key="1">
    <citation type="submission" date="2020-02" db="EMBL/GenBank/DDBJ databases">
        <authorList>
            <person name="Ferguson B K."/>
        </authorList>
    </citation>
    <scope>NUCLEOTIDE SEQUENCE [LARGE SCALE GENOMIC DNA]</scope>
</reference>
<evidence type="ECO:0000313" key="4">
    <source>
        <dbReference type="Proteomes" id="UP000479000"/>
    </source>
</evidence>
<dbReference type="CDD" id="cd00063">
    <property type="entry name" value="FN3"/>
    <property type="match status" value="1"/>
</dbReference>
<evidence type="ECO:0000259" key="1">
    <source>
        <dbReference type="PROSITE" id="PS50835"/>
    </source>
</evidence>
<gene>
    <name evidence="3" type="ORF">NTEN_LOCUS13002</name>
</gene>
<accession>A0A6H5GX07</accession>
<protein>
    <submittedName>
        <fullName evidence="3">Uncharacterized protein</fullName>
    </submittedName>
</protein>
<dbReference type="AlphaFoldDB" id="A0A6H5GX07"/>
<proteinExistence type="predicted"/>
<dbReference type="InterPro" id="IPR036116">
    <property type="entry name" value="FN3_sf"/>
</dbReference>
<evidence type="ECO:0000313" key="3">
    <source>
        <dbReference type="EMBL" id="CAB0007742.1"/>
    </source>
</evidence>
<dbReference type="InterPro" id="IPR007110">
    <property type="entry name" value="Ig-like_dom"/>
</dbReference>
<dbReference type="Proteomes" id="UP000479000">
    <property type="component" value="Unassembled WGS sequence"/>
</dbReference>
<name>A0A6H5GX07_9HEMI</name>
<evidence type="ECO:0000259" key="2">
    <source>
        <dbReference type="PROSITE" id="PS50853"/>
    </source>
</evidence>
<dbReference type="OrthoDB" id="10253954at2759"/>
<dbReference type="PROSITE" id="PS50835">
    <property type="entry name" value="IG_LIKE"/>
    <property type="match status" value="1"/>
</dbReference>
<dbReference type="InterPro" id="IPR036179">
    <property type="entry name" value="Ig-like_dom_sf"/>
</dbReference>
<dbReference type="InterPro" id="IPR003961">
    <property type="entry name" value="FN3_dom"/>
</dbReference>
<feature type="non-terminal residue" evidence="3">
    <location>
        <position position="100"/>
    </location>
</feature>
<dbReference type="PROSITE" id="PS50853">
    <property type="entry name" value="FN3"/>
    <property type="match status" value="1"/>
</dbReference>
<dbReference type="SUPFAM" id="SSF48726">
    <property type="entry name" value="Immunoglobulin"/>
    <property type="match status" value="1"/>
</dbReference>
<sequence length="100" mass="11277">MLGADINLTCVAVGSPMPYVKWRKEPALEMTPDDKLPIALPSVPTNIQFSDVTATTVRLSWSYPSDDSMYFVIQYKPKYANQAYSEISGIITMYYTIRSL</sequence>
<dbReference type="Pfam" id="PF00041">
    <property type="entry name" value="fn3"/>
    <property type="match status" value="1"/>
</dbReference>
<dbReference type="SUPFAM" id="SSF49265">
    <property type="entry name" value="Fibronectin type III"/>
    <property type="match status" value="1"/>
</dbReference>
<dbReference type="EMBL" id="CADCXU010019377">
    <property type="protein sequence ID" value="CAB0007742.1"/>
    <property type="molecule type" value="Genomic_DNA"/>
</dbReference>
<keyword evidence="4" id="KW-1185">Reference proteome</keyword>
<dbReference type="Gene3D" id="2.60.40.10">
    <property type="entry name" value="Immunoglobulins"/>
    <property type="match status" value="1"/>
</dbReference>
<organism evidence="3 4">
    <name type="scientific">Nesidiocoris tenuis</name>
    <dbReference type="NCBI Taxonomy" id="355587"/>
    <lineage>
        <taxon>Eukaryota</taxon>
        <taxon>Metazoa</taxon>
        <taxon>Ecdysozoa</taxon>
        <taxon>Arthropoda</taxon>
        <taxon>Hexapoda</taxon>
        <taxon>Insecta</taxon>
        <taxon>Pterygota</taxon>
        <taxon>Neoptera</taxon>
        <taxon>Paraneoptera</taxon>
        <taxon>Hemiptera</taxon>
        <taxon>Heteroptera</taxon>
        <taxon>Panheteroptera</taxon>
        <taxon>Cimicomorpha</taxon>
        <taxon>Miridae</taxon>
        <taxon>Dicyphina</taxon>
        <taxon>Nesidiocoris</taxon>
    </lineage>
</organism>
<dbReference type="InterPro" id="IPR013783">
    <property type="entry name" value="Ig-like_fold"/>
</dbReference>
<feature type="domain" description="Fibronectin type-III" evidence="2">
    <location>
        <begin position="43"/>
        <end position="100"/>
    </location>
</feature>